<dbReference type="Gene3D" id="2.160.20.110">
    <property type="match status" value="3"/>
</dbReference>
<gene>
    <name evidence="1" type="ORF">K0U00_37005</name>
</gene>
<evidence type="ECO:0000313" key="2">
    <source>
        <dbReference type="Proteomes" id="UP001519887"/>
    </source>
</evidence>
<keyword evidence="2" id="KW-1185">Reference proteome</keyword>
<sequence length="431" mass="45033">VHAVSTIQNSRMVGTIWVNAPDSVTGGMVGENRSLIANGSISDKISVSSIGESGILGGIAGVNAESGTLYYTYSNANLTLKGKDALAGGLSGENRGGVIASYVDIDVTGDAYGTNGHSVYLGGLIGRNSGTVDKSYSVSKVTANGSYTIVGGLVGAHAAGSISNSYTAGEVAANADHSYAGGLVGRLTDGTVETAYSASRVTAGGGALAGGFAGRYDNASKELLYRTYYVKDVDNDINGDLPDFAEGNYIWLNVYARLSTILSTTLQNRDYFPALSGWDFDSTWRYGSMNAAYQYPELVRTANTGGGGGGNDVNANINWYLRDTGAISFELRTEAELAGLAAVVNGKIPGVAPFSFEDRTIKMLNPIHIQSNQWVPIGIDEDHPFNGTFDGDSQLIDGLSAPTDDQYAGLFGVIGEQGKVRKVILEPLSVS</sequence>
<comment type="caution">
    <text evidence="1">The sequence shown here is derived from an EMBL/GenBank/DDBJ whole genome shotgun (WGS) entry which is preliminary data.</text>
</comment>
<dbReference type="Proteomes" id="UP001519887">
    <property type="component" value="Unassembled WGS sequence"/>
</dbReference>
<accession>A0ABS7CFG8</accession>
<dbReference type="EMBL" id="JAHZIK010001766">
    <property type="protein sequence ID" value="MBW7459673.1"/>
    <property type="molecule type" value="Genomic_DNA"/>
</dbReference>
<feature type="non-terminal residue" evidence="1">
    <location>
        <position position="1"/>
    </location>
</feature>
<name>A0ABS7CFG8_9BACL</name>
<proteinExistence type="predicted"/>
<evidence type="ECO:0000313" key="1">
    <source>
        <dbReference type="EMBL" id="MBW7459673.1"/>
    </source>
</evidence>
<protein>
    <recommendedName>
        <fullName evidence="3">GLUG domain-containing protein</fullName>
    </recommendedName>
</protein>
<organism evidence="1 2">
    <name type="scientific">Paenibacillus sepulcri</name>
    <dbReference type="NCBI Taxonomy" id="359917"/>
    <lineage>
        <taxon>Bacteria</taxon>
        <taxon>Bacillati</taxon>
        <taxon>Bacillota</taxon>
        <taxon>Bacilli</taxon>
        <taxon>Bacillales</taxon>
        <taxon>Paenibacillaceae</taxon>
        <taxon>Paenibacillus</taxon>
    </lineage>
</organism>
<reference evidence="1 2" key="1">
    <citation type="submission" date="2021-07" db="EMBL/GenBank/DDBJ databases">
        <title>Paenibacillus radiodurans sp. nov., isolated from the southeastern edge of Tengger Desert.</title>
        <authorList>
            <person name="Zhang G."/>
        </authorList>
    </citation>
    <scope>NUCLEOTIDE SEQUENCE [LARGE SCALE GENOMIC DNA]</scope>
    <source>
        <strain evidence="1 2">CCM 7311</strain>
    </source>
</reference>
<evidence type="ECO:0008006" key="3">
    <source>
        <dbReference type="Google" id="ProtNLM"/>
    </source>
</evidence>
<feature type="non-terminal residue" evidence="1">
    <location>
        <position position="431"/>
    </location>
</feature>